<proteinExistence type="predicted"/>
<evidence type="ECO:0000313" key="2">
    <source>
        <dbReference type="EMBL" id="GKT34347.1"/>
    </source>
</evidence>
<accession>A0ABQ5KPB2</accession>
<evidence type="ECO:0000313" key="3">
    <source>
        <dbReference type="Proteomes" id="UP001057375"/>
    </source>
</evidence>
<feature type="region of interest" description="Disordered" evidence="1">
    <location>
        <begin position="1"/>
        <end position="34"/>
    </location>
</feature>
<evidence type="ECO:0008006" key="4">
    <source>
        <dbReference type="Google" id="ProtNLM"/>
    </source>
</evidence>
<dbReference type="InterPro" id="IPR001969">
    <property type="entry name" value="Aspartic_peptidase_AS"/>
</dbReference>
<feature type="compositionally biased region" description="Polar residues" evidence="1">
    <location>
        <begin position="1"/>
        <end position="10"/>
    </location>
</feature>
<organism evidence="2 3">
    <name type="scientific">Aduncisulcus paluster</name>
    <dbReference type="NCBI Taxonomy" id="2918883"/>
    <lineage>
        <taxon>Eukaryota</taxon>
        <taxon>Metamonada</taxon>
        <taxon>Carpediemonas-like organisms</taxon>
        <taxon>Aduncisulcus</taxon>
    </lineage>
</organism>
<evidence type="ECO:0000256" key="1">
    <source>
        <dbReference type="SAM" id="MobiDB-lite"/>
    </source>
</evidence>
<feature type="compositionally biased region" description="Polar residues" evidence="1">
    <location>
        <begin position="18"/>
        <end position="34"/>
    </location>
</feature>
<protein>
    <recommendedName>
        <fullName evidence="4">Peptidase A2 domain-containing protein</fullName>
    </recommendedName>
</protein>
<dbReference type="EMBL" id="BQXS01010798">
    <property type="protein sequence ID" value="GKT34347.1"/>
    <property type="molecule type" value="Genomic_DNA"/>
</dbReference>
<gene>
    <name evidence="2" type="ORF">ADUPG1_007715</name>
</gene>
<comment type="caution">
    <text evidence="2">The sequence shown here is derived from an EMBL/GenBank/DDBJ whole genome shotgun (WGS) entry which is preliminary data.</text>
</comment>
<name>A0ABQ5KPB2_9EUKA</name>
<dbReference type="Proteomes" id="UP001057375">
    <property type="component" value="Unassembled WGS sequence"/>
</dbReference>
<sequence length="251" mass="27786">MSVGTDQHTSAPRKPQSQRHSTPSLESGRTLVQDSPTRIPQCSFCVRIGHTENKCWKKKDNQDLKKISTGITSSRRLISLGSDRESGFVPLTALIDTGSSVNIITPDAVKKIPNAEKLIKKCNTLVGHGEKSSCVIESQWILRTLNVRKELFSRTHEEDSIGPPPPVVSTIPMDDVKLPPFQPHQSPMRRVDLADPGGISLMDPVAPRPNPGSPCIYADLEPPILKVLNVQQFEKFVSDHKACSERRNKED</sequence>
<keyword evidence="3" id="KW-1185">Reference proteome</keyword>
<dbReference type="PROSITE" id="PS00141">
    <property type="entry name" value="ASP_PROTEASE"/>
    <property type="match status" value="1"/>
</dbReference>
<reference evidence="2" key="1">
    <citation type="submission" date="2022-03" db="EMBL/GenBank/DDBJ databases">
        <title>Draft genome sequence of Aduncisulcus paluster, a free-living microaerophilic Fornicata.</title>
        <authorList>
            <person name="Yuyama I."/>
            <person name="Kume K."/>
            <person name="Tamura T."/>
            <person name="Inagaki Y."/>
            <person name="Hashimoto T."/>
        </authorList>
    </citation>
    <scope>NUCLEOTIDE SEQUENCE</scope>
    <source>
        <strain evidence="2">NY0171</strain>
    </source>
</reference>